<dbReference type="Proteomes" id="UP000265955">
    <property type="component" value="Unassembled WGS sequence"/>
</dbReference>
<proteinExistence type="predicted"/>
<dbReference type="RefSeq" id="WP_119768570.1">
    <property type="nucleotide sequence ID" value="NZ_QYUO01000001.1"/>
</dbReference>
<dbReference type="OrthoDB" id="7184189at2"/>
<name>A0A3A3FWS1_9BURK</name>
<keyword evidence="1" id="KW-0489">Methyltransferase</keyword>
<dbReference type="GO" id="GO:0008168">
    <property type="term" value="F:methyltransferase activity"/>
    <property type="evidence" value="ECO:0007669"/>
    <property type="project" value="UniProtKB-KW"/>
</dbReference>
<evidence type="ECO:0000313" key="2">
    <source>
        <dbReference type="Proteomes" id="UP000265955"/>
    </source>
</evidence>
<evidence type="ECO:0000313" key="1">
    <source>
        <dbReference type="EMBL" id="RJF98621.1"/>
    </source>
</evidence>
<dbReference type="Gene3D" id="3.40.50.150">
    <property type="entry name" value="Vaccinia Virus protein VP39"/>
    <property type="match status" value="1"/>
</dbReference>
<sequence length="209" mass="23495">MASEYKTEQEAFWAGNFGDQYIERNQGAAMLAGNLALFSRILERTRNVGSAIEFGANIGMNLAALRLLAPGIDLSAIEINAKAASVLEQQGGIKVYPQSILDFQPDVKRDLVLIKGVLIHINPDSLAQVYDLLYQTAGRYICIAEYYNPAPVEVLYRGNAGRLFKRDFAGEMLDRFPELRLVDYAFCYRRDNQFAQDDITWFLLEKPAA</sequence>
<comment type="caution">
    <text evidence="1">The sequence shown here is derived from an EMBL/GenBank/DDBJ whole genome shotgun (WGS) entry which is preliminary data.</text>
</comment>
<reference evidence="2" key="1">
    <citation type="submission" date="2018-09" db="EMBL/GenBank/DDBJ databases">
        <authorList>
            <person name="Zhu H."/>
        </authorList>
    </citation>
    <scope>NUCLEOTIDE SEQUENCE [LARGE SCALE GENOMIC DNA]</scope>
    <source>
        <strain evidence="2">K1R23-30</strain>
    </source>
</reference>
<dbReference type="InterPro" id="IPR020027">
    <property type="entry name" value="Pseudamin_synth-assoc_MeTrfase"/>
</dbReference>
<gene>
    <name evidence="1" type="ORF">D3871_08950</name>
</gene>
<protein>
    <submittedName>
        <fullName evidence="1">Pseudaminic acid biosynthesis-associated methylase</fullName>
    </submittedName>
</protein>
<accession>A0A3A3FWS1</accession>
<keyword evidence="2" id="KW-1185">Reference proteome</keyword>
<organism evidence="1 2">
    <name type="scientific">Noviherbaspirillum saxi</name>
    <dbReference type="NCBI Taxonomy" id="2320863"/>
    <lineage>
        <taxon>Bacteria</taxon>
        <taxon>Pseudomonadati</taxon>
        <taxon>Pseudomonadota</taxon>
        <taxon>Betaproteobacteria</taxon>
        <taxon>Burkholderiales</taxon>
        <taxon>Oxalobacteraceae</taxon>
        <taxon>Noviherbaspirillum</taxon>
    </lineage>
</organism>
<dbReference type="NCBIfam" id="TIGR03587">
    <property type="entry name" value="Pse_Me-ase"/>
    <property type="match status" value="1"/>
</dbReference>
<keyword evidence="1" id="KW-0808">Transferase</keyword>
<dbReference type="GO" id="GO:0032259">
    <property type="term" value="P:methylation"/>
    <property type="evidence" value="ECO:0007669"/>
    <property type="project" value="UniProtKB-KW"/>
</dbReference>
<dbReference type="AlphaFoldDB" id="A0A3A3FWS1"/>
<dbReference type="EMBL" id="QYUO01000001">
    <property type="protein sequence ID" value="RJF98621.1"/>
    <property type="molecule type" value="Genomic_DNA"/>
</dbReference>
<dbReference type="InterPro" id="IPR029063">
    <property type="entry name" value="SAM-dependent_MTases_sf"/>
</dbReference>
<dbReference type="SUPFAM" id="SSF53335">
    <property type="entry name" value="S-adenosyl-L-methionine-dependent methyltransferases"/>
    <property type="match status" value="1"/>
</dbReference>